<dbReference type="PANTHER" id="PTHR13678:SF2">
    <property type="entry name" value="VACUOLAR PROTEIN SORTING-ASSOCIATED PROTEIN 37A"/>
    <property type="match status" value="1"/>
</dbReference>
<evidence type="ECO:0000256" key="3">
    <source>
        <dbReference type="ARBA" id="ARBA00022448"/>
    </source>
</evidence>
<keyword evidence="3 6" id="KW-0813">Transport</keyword>
<dbReference type="InterPro" id="IPR037202">
    <property type="entry name" value="ESCRT_assembly_dom"/>
</dbReference>
<dbReference type="GO" id="GO:0000813">
    <property type="term" value="C:ESCRT I complex"/>
    <property type="evidence" value="ECO:0007669"/>
    <property type="project" value="UniProtKB-ARBA"/>
</dbReference>
<protein>
    <recommendedName>
        <fullName evidence="8">VPS37 C-terminal domain-containing protein</fullName>
    </recommendedName>
</protein>
<keyword evidence="10" id="KW-1185">Reference proteome</keyword>
<accession>A0A9P8HJS5</accession>
<dbReference type="PROSITE" id="PS51314">
    <property type="entry name" value="VPS37_C"/>
    <property type="match status" value="1"/>
</dbReference>
<feature type="domain" description="VPS37 C-terminal" evidence="8">
    <location>
        <begin position="237"/>
        <end position="330"/>
    </location>
</feature>
<dbReference type="GO" id="GO:0006623">
    <property type="term" value="P:protein targeting to vacuole"/>
    <property type="evidence" value="ECO:0007669"/>
    <property type="project" value="TreeGrafter"/>
</dbReference>
<dbReference type="EMBL" id="JAIMJC010000003">
    <property type="protein sequence ID" value="KAH0527666.1"/>
    <property type="molecule type" value="Genomic_DNA"/>
</dbReference>
<evidence type="ECO:0000313" key="9">
    <source>
        <dbReference type="EMBL" id="KAH0527666.1"/>
    </source>
</evidence>
<dbReference type="GO" id="GO:0006612">
    <property type="term" value="P:protein targeting to membrane"/>
    <property type="evidence" value="ECO:0007669"/>
    <property type="project" value="TreeGrafter"/>
</dbReference>
<gene>
    <name evidence="9" type="ORF">TsFJ059_002636</name>
</gene>
<dbReference type="Gene3D" id="1.10.287.660">
    <property type="entry name" value="Helix hairpin bin"/>
    <property type="match status" value="1"/>
</dbReference>
<feature type="compositionally biased region" description="Low complexity" evidence="7">
    <location>
        <begin position="90"/>
        <end position="102"/>
    </location>
</feature>
<reference evidence="9 10" key="1">
    <citation type="submission" date="2021-08" db="EMBL/GenBank/DDBJ databases">
        <title>The highly contiguous genome resource for Trichoderma semiorbis FJ059, a fungal antagonistic to plant pathogens.</title>
        <authorList>
            <person name="Liu T."/>
        </authorList>
    </citation>
    <scope>NUCLEOTIDE SEQUENCE [LARGE SCALE GENOMIC DNA]</scope>
    <source>
        <strain evidence="9 10">FJ059</strain>
    </source>
</reference>
<dbReference type="SUPFAM" id="SSF140111">
    <property type="entry name" value="Endosomal sorting complex assembly domain"/>
    <property type="match status" value="1"/>
</dbReference>
<name>A0A9P8HJS5_9HYPO</name>
<comment type="similarity">
    <text evidence="2">Belongs to the VPS37 family.</text>
</comment>
<keyword evidence="5 6" id="KW-0653">Protein transport</keyword>
<comment type="subcellular location">
    <subcellularLocation>
        <location evidence="1">Endosome</location>
    </subcellularLocation>
</comment>
<dbReference type="InterPro" id="IPR009851">
    <property type="entry name" value="Mod_r"/>
</dbReference>
<evidence type="ECO:0000256" key="6">
    <source>
        <dbReference type="PROSITE-ProRule" id="PRU00646"/>
    </source>
</evidence>
<evidence type="ECO:0000256" key="2">
    <source>
        <dbReference type="ARBA" id="ARBA00007617"/>
    </source>
</evidence>
<keyword evidence="4" id="KW-0967">Endosome</keyword>
<comment type="caution">
    <text evidence="9">The sequence shown here is derived from an EMBL/GenBank/DDBJ whole genome shotgun (WGS) entry which is preliminary data.</text>
</comment>
<sequence>MKVIHEDVTELVRIKCRHSPTSHEASPLTTHRLKLRHSFNFQPQPQPHTLPLSLSILTTSPSPTSHILIMSSFPPDSHAPTPPILPPKPSSQEPSRIGTPASGAPPPPPSSLSEAGQQYRAAVIPGISSSGATPPPLPAVARAAAEIPDPGDQWLPQVLQDKSKQDIADILTSPALLNALTNSPSSIHPSLLASHQALASALSSNTDLASRLADQESRLANQRSAAQAQLLSMHALERQWRQKQVDMDHALARFSPAALYQLLGQSVQEQGLVCQAMEESFLDSDGVDGGETSEREAAEWIRRYREAKTQFYLRQERKERWDEGRVGGWR</sequence>
<evidence type="ECO:0000256" key="4">
    <source>
        <dbReference type="ARBA" id="ARBA00022753"/>
    </source>
</evidence>
<dbReference type="InterPro" id="IPR029012">
    <property type="entry name" value="Helix_hairpin_bin_sf"/>
</dbReference>
<evidence type="ECO:0000256" key="5">
    <source>
        <dbReference type="ARBA" id="ARBA00022927"/>
    </source>
</evidence>
<evidence type="ECO:0000256" key="1">
    <source>
        <dbReference type="ARBA" id="ARBA00004177"/>
    </source>
</evidence>
<dbReference type="PANTHER" id="PTHR13678">
    <property type="entry name" value="VACUOLAR PROTEIN SORTING-ASSOCIATED PROTEIN 37"/>
    <property type="match status" value="1"/>
</dbReference>
<dbReference type="GO" id="GO:0043162">
    <property type="term" value="P:ubiquitin-dependent protein catabolic process via the multivesicular body sorting pathway"/>
    <property type="evidence" value="ECO:0007669"/>
    <property type="project" value="UniProtKB-ARBA"/>
</dbReference>
<evidence type="ECO:0000259" key="8">
    <source>
        <dbReference type="PROSITE" id="PS51314"/>
    </source>
</evidence>
<organism evidence="9 10">
    <name type="scientific">Trichoderma semiorbis</name>
    <dbReference type="NCBI Taxonomy" id="1491008"/>
    <lineage>
        <taxon>Eukaryota</taxon>
        <taxon>Fungi</taxon>
        <taxon>Dikarya</taxon>
        <taxon>Ascomycota</taxon>
        <taxon>Pezizomycotina</taxon>
        <taxon>Sordariomycetes</taxon>
        <taxon>Hypocreomycetidae</taxon>
        <taxon>Hypocreales</taxon>
        <taxon>Hypocreaceae</taxon>
        <taxon>Trichoderma</taxon>
    </lineage>
</organism>
<dbReference type="AlphaFoldDB" id="A0A9P8HJS5"/>
<dbReference type="Proteomes" id="UP000826573">
    <property type="component" value="Unassembled WGS sequence"/>
</dbReference>
<proteinExistence type="inferred from homology"/>
<feature type="compositionally biased region" description="Pro residues" evidence="7">
    <location>
        <begin position="80"/>
        <end position="89"/>
    </location>
</feature>
<feature type="region of interest" description="Disordered" evidence="7">
    <location>
        <begin position="67"/>
        <end position="116"/>
    </location>
</feature>
<evidence type="ECO:0000256" key="7">
    <source>
        <dbReference type="SAM" id="MobiDB-lite"/>
    </source>
</evidence>
<evidence type="ECO:0000313" key="10">
    <source>
        <dbReference type="Proteomes" id="UP000826573"/>
    </source>
</evidence>
<dbReference type="Pfam" id="PF07200">
    <property type="entry name" value="Mod_r"/>
    <property type="match status" value="1"/>
</dbReference>